<dbReference type="AlphaFoldDB" id="A0A8H7CH87"/>
<keyword evidence="2" id="KW-1185">Reference proteome</keyword>
<comment type="caution">
    <text evidence="1">The sequence shown here is derived from an EMBL/GenBank/DDBJ whole genome shotgun (WGS) entry which is preliminary data.</text>
</comment>
<proteinExistence type="predicted"/>
<dbReference type="OrthoDB" id="3003433at2759"/>
<evidence type="ECO:0000313" key="2">
    <source>
        <dbReference type="Proteomes" id="UP000623467"/>
    </source>
</evidence>
<gene>
    <name evidence="1" type="ORF">MSAN_02346100</name>
</gene>
<accession>A0A8H7CH87</accession>
<evidence type="ECO:0000313" key="1">
    <source>
        <dbReference type="EMBL" id="KAF7335353.1"/>
    </source>
</evidence>
<sequence length="545" mass="61472">MQAPDAVRIKVEILSVVGEPSRSPRASLQILQEPRDPKPLQIEFTKSAPQANLISSVALQGRSRAQSLCDREPETCTDLDTQVRIPWSKACQLGHGLDALTGEHTATSVFKKEFKTITKWNIRTETDFSHLQWQNVQDLRHDFEIGIGATVNVLSHPIGGASTNITNMLSETISTSTILVQYKHEVQLTPDSFPHDLSVRAGVQQLDAAAFRARYGDYYIAGYEKACSCRMIVECKTNEELVTENHKKEALALVEKYLNGAIKISDLEKETSKWSLLSVVVDTEGYSDHLNLSNRILRLEDAPGTFSDILKAATGHGFPRTAILKHYSTIPSLSHLSRCVPISPLAFETARVMRNTFAHLQDRRLHPALKEFHHDRDAIDEVLENFKRLQKYIVHAGNDVKKEKSVESLMQDLQSCKKRIDMIIERYGFIRAIMNTNPRIISHFPDHVNDRYLYRWHCGRTYGTEKDHGAESDATSTGPIQDTSFGKRHEIFRFQWTTPETSPAILSHSPQQVTFSTSDGVRPPLSTVETEITDLCSAPPYEGRR</sequence>
<name>A0A8H7CH87_9AGAR</name>
<protein>
    <submittedName>
        <fullName evidence="1">FHA domain-containing protein</fullName>
    </submittedName>
</protein>
<organism evidence="1 2">
    <name type="scientific">Mycena sanguinolenta</name>
    <dbReference type="NCBI Taxonomy" id="230812"/>
    <lineage>
        <taxon>Eukaryota</taxon>
        <taxon>Fungi</taxon>
        <taxon>Dikarya</taxon>
        <taxon>Basidiomycota</taxon>
        <taxon>Agaricomycotina</taxon>
        <taxon>Agaricomycetes</taxon>
        <taxon>Agaricomycetidae</taxon>
        <taxon>Agaricales</taxon>
        <taxon>Marasmiineae</taxon>
        <taxon>Mycenaceae</taxon>
        <taxon>Mycena</taxon>
    </lineage>
</organism>
<dbReference type="EMBL" id="JACAZH010000041">
    <property type="protein sequence ID" value="KAF7335353.1"/>
    <property type="molecule type" value="Genomic_DNA"/>
</dbReference>
<dbReference type="Proteomes" id="UP000623467">
    <property type="component" value="Unassembled WGS sequence"/>
</dbReference>
<reference evidence="1" key="1">
    <citation type="submission" date="2020-05" db="EMBL/GenBank/DDBJ databases">
        <title>Mycena genomes resolve the evolution of fungal bioluminescence.</title>
        <authorList>
            <person name="Tsai I.J."/>
        </authorList>
    </citation>
    <scope>NUCLEOTIDE SEQUENCE</scope>
    <source>
        <strain evidence="1">160909Yilan</strain>
    </source>
</reference>